<dbReference type="CDD" id="cd13585">
    <property type="entry name" value="PBP2_TMBP_like"/>
    <property type="match status" value="1"/>
</dbReference>
<dbReference type="GO" id="GO:0015768">
    <property type="term" value="P:maltose transport"/>
    <property type="evidence" value="ECO:0007669"/>
    <property type="project" value="TreeGrafter"/>
</dbReference>
<dbReference type="PROSITE" id="PS51257">
    <property type="entry name" value="PROKAR_LIPOPROTEIN"/>
    <property type="match status" value="1"/>
</dbReference>
<geneLocation type="plasmid" evidence="6">
    <name>unnamed4</name>
</geneLocation>
<keyword evidence="4" id="KW-0574">Periplasm</keyword>
<dbReference type="GO" id="GO:0042956">
    <property type="term" value="P:maltodextrin transmembrane transport"/>
    <property type="evidence" value="ECO:0007669"/>
    <property type="project" value="TreeGrafter"/>
</dbReference>
<dbReference type="Pfam" id="PF01547">
    <property type="entry name" value="SBP_bac_1"/>
    <property type="match status" value="1"/>
</dbReference>
<comment type="similarity">
    <text evidence="1">Belongs to the bacterial solute-binding protein 1 family.</text>
</comment>
<feature type="chain" id="PRO_5008536571" evidence="5">
    <location>
        <begin position="28"/>
        <end position="415"/>
    </location>
</feature>
<reference evidence="6" key="1">
    <citation type="submission" date="2016-07" db="EMBL/GenBank/DDBJ databases">
        <title>Microvirga ossetica sp. nov. a new species of rhizobia isolated from root nodules of the legume species Vicia alpestris Steven originated from North Ossetia region in the Caucasus.</title>
        <authorList>
            <person name="Safronova V.I."/>
            <person name="Kuznetsova I.G."/>
            <person name="Sazanova A.L."/>
            <person name="Belimov A."/>
            <person name="Andronov E."/>
            <person name="Osledkin Y.S."/>
            <person name="Onishchuk O.P."/>
            <person name="Kurchak O.N."/>
            <person name="Shaposhnikov A.I."/>
            <person name="Willems A."/>
            <person name="Tikhonovich I.A."/>
        </authorList>
    </citation>
    <scope>NUCLEOTIDE SEQUENCE [LARGE SCALE GENOMIC DNA]</scope>
    <source>
        <strain evidence="6">V5/3M</strain>
        <plasmid evidence="6">unnamed4</plasmid>
    </source>
</reference>
<gene>
    <name evidence="6" type="ORF">BB934_43320</name>
</gene>
<evidence type="ECO:0000256" key="5">
    <source>
        <dbReference type="SAM" id="SignalP"/>
    </source>
</evidence>
<name>A0A1B2EYJ0_9HYPH</name>
<dbReference type="KEGG" id="moc:BB934_43320"/>
<keyword evidence="2" id="KW-0813">Transport</keyword>
<dbReference type="GO" id="GO:0055052">
    <property type="term" value="C:ATP-binding cassette (ABC) transporter complex, substrate-binding subunit-containing"/>
    <property type="evidence" value="ECO:0007669"/>
    <property type="project" value="TreeGrafter"/>
</dbReference>
<evidence type="ECO:0000256" key="4">
    <source>
        <dbReference type="ARBA" id="ARBA00022764"/>
    </source>
</evidence>
<dbReference type="PANTHER" id="PTHR30061:SF50">
    <property type="entry name" value="MALTOSE_MALTODEXTRIN-BINDING PERIPLASMIC PROTEIN"/>
    <property type="match status" value="1"/>
</dbReference>
<dbReference type="InterPro" id="IPR006059">
    <property type="entry name" value="SBP"/>
</dbReference>
<accession>A0A1B2EYJ0</accession>
<sequence>MKKRLITGAVASLLSCVAAGSIGAASAETLTVYWNAGHGYKAYADAIKAFEADNPGWTVRWEKFQWPDMRTKLIADFSVKNPPDLTAEPNGWVQEFAVQGLLRPLNDYVERDGKQIGFPDDWQGYTVDRNKFQGKYYGIQLHLTCAALLYNQDMLKEAGFSKPPSTWQEFREVAKATTKPGRFGFAPNPTFYYYWSWLLQNGAKYYDSATNKVTLDTPEAAEALQFLSDLIQVDKAAPVPVAGADYEGPQKLFTANRAAMIITGPWDVAPIMQGNPKLNWSVAPALKNKTQSTFFGGVSMMIPAAAKHPDKAWELLKRFVSINTELAATKEAGMTMPRKSWAEHPDVKADKIIAPFSQCLPYAQEPDGDLRQTGKWARVNELLQNAFDATVYKKVPATESLKRFTEEANAVLSQK</sequence>
<organism evidence="6">
    <name type="scientific">Microvirga ossetica</name>
    <dbReference type="NCBI Taxonomy" id="1882682"/>
    <lineage>
        <taxon>Bacteria</taxon>
        <taxon>Pseudomonadati</taxon>
        <taxon>Pseudomonadota</taxon>
        <taxon>Alphaproteobacteria</taxon>
        <taxon>Hyphomicrobiales</taxon>
        <taxon>Methylobacteriaceae</taxon>
        <taxon>Microvirga</taxon>
    </lineage>
</organism>
<evidence type="ECO:0000256" key="1">
    <source>
        <dbReference type="ARBA" id="ARBA00008520"/>
    </source>
</evidence>
<keyword evidence="6" id="KW-0614">Plasmid</keyword>
<feature type="signal peptide" evidence="5">
    <location>
        <begin position="1"/>
        <end position="27"/>
    </location>
</feature>
<dbReference type="PANTHER" id="PTHR30061">
    <property type="entry name" value="MALTOSE-BINDING PERIPLASMIC PROTEIN"/>
    <property type="match status" value="1"/>
</dbReference>
<evidence type="ECO:0000313" key="6">
    <source>
        <dbReference type="EMBL" id="ANY85040.1"/>
    </source>
</evidence>
<dbReference type="GO" id="GO:1901982">
    <property type="term" value="F:maltose binding"/>
    <property type="evidence" value="ECO:0007669"/>
    <property type="project" value="TreeGrafter"/>
</dbReference>
<dbReference type="Gene3D" id="3.40.190.10">
    <property type="entry name" value="Periplasmic binding protein-like II"/>
    <property type="match status" value="2"/>
</dbReference>
<proteinExistence type="inferred from homology"/>
<evidence type="ECO:0000256" key="2">
    <source>
        <dbReference type="ARBA" id="ARBA00022448"/>
    </source>
</evidence>
<dbReference type="OrthoDB" id="9808332at2"/>
<dbReference type="AlphaFoldDB" id="A0A1B2EYJ0"/>
<dbReference type="SUPFAM" id="SSF53850">
    <property type="entry name" value="Periplasmic binding protein-like II"/>
    <property type="match status" value="1"/>
</dbReference>
<keyword evidence="3 5" id="KW-0732">Signal</keyword>
<dbReference type="EMBL" id="CP016620">
    <property type="protein sequence ID" value="ANY85040.1"/>
    <property type="molecule type" value="Genomic_DNA"/>
</dbReference>
<protein>
    <submittedName>
        <fullName evidence="6">Sugar ABC transporter substrate-binding protein</fullName>
    </submittedName>
</protein>
<evidence type="ECO:0000256" key="3">
    <source>
        <dbReference type="ARBA" id="ARBA00022729"/>
    </source>
</evidence>